<dbReference type="PANTHER" id="PTHR37422">
    <property type="entry name" value="TEICHURONIC ACID BIOSYNTHESIS PROTEIN TUAE"/>
    <property type="match status" value="1"/>
</dbReference>
<organism evidence="7 8">
    <name type="scientific">Chryseobacterium arthrosphaerae</name>
    <dbReference type="NCBI Taxonomy" id="651561"/>
    <lineage>
        <taxon>Bacteria</taxon>
        <taxon>Pseudomonadati</taxon>
        <taxon>Bacteroidota</taxon>
        <taxon>Flavobacteriia</taxon>
        <taxon>Flavobacteriales</taxon>
        <taxon>Weeksellaceae</taxon>
        <taxon>Chryseobacterium group</taxon>
        <taxon>Chryseobacterium</taxon>
    </lineage>
</organism>
<evidence type="ECO:0000313" key="8">
    <source>
        <dbReference type="Proteomes" id="UP001350005"/>
    </source>
</evidence>
<dbReference type="EMBL" id="JAZGJU010000061">
    <property type="protein sequence ID" value="MEE6129834.1"/>
    <property type="molecule type" value="Genomic_DNA"/>
</dbReference>
<evidence type="ECO:0000256" key="4">
    <source>
        <dbReference type="ARBA" id="ARBA00023136"/>
    </source>
</evidence>
<dbReference type="PANTHER" id="PTHR37422:SF17">
    <property type="entry name" value="O-ANTIGEN LIGASE"/>
    <property type="match status" value="1"/>
</dbReference>
<comment type="subcellular location">
    <subcellularLocation>
        <location evidence="1">Membrane</location>
        <topology evidence="1">Multi-pass membrane protein</topology>
    </subcellularLocation>
</comment>
<feature type="transmembrane region" description="Helical" evidence="5">
    <location>
        <begin position="104"/>
        <end position="124"/>
    </location>
</feature>
<dbReference type="Proteomes" id="UP001350005">
    <property type="component" value="Unassembled WGS sequence"/>
</dbReference>
<feature type="domain" description="O-antigen ligase-related" evidence="6">
    <location>
        <begin position="217"/>
        <end position="357"/>
    </location>
</feature>
<dbReference type="InterPro" id="IPR051533">
    <property type="entry name" value="WaaL-like"/>
</dbReference>
<feature type="transmembrane region" description="Helical" evidence="5">
    <location>
        <begin position="136"/>
        <end position="153"/>
    </location>
</feature>
<feature type="transmembrane region" description="Helical" evidence="5">
    <location>
        <begin position="340"/>
        <end position="361"/>
    </location>
</feature>
<evidence type="ECO:0000313" key="7">
    <source>
        <dbReference type="EMBL" id="MEE6129834.1"/>
    </source>
</evidence>
<feature type="transmembrane region" description="Helical" evidence="5">
    <location>
        <begin position="40"/>
        <end position="58"/>
    </location>
</feature>
<evidence type="ECO:0000256" key="1">
    <source>
        <dbReference type="ARBA" id="ARBA00004141"/>
    </source>
</evidence>
<evidence type="ECO:0000256" key="2">
    <source>
        <dbReference type="ARBA" id="ARBA00022692"/>
    </source>
</evidence>
<comment type="caution">
    <text evidence="7">The sequence shown here is derived from an EMBL/GenBank/DDBJ whole genome shotgun (WGS) entry which is preliminary data.</text>
</comment>
<feature type="transmembrane region" description="Helical" evidence="5">
    <location>
        <begin position="373"/>
        <end position="391"/>
    </location>
</feature>
<keyword evidence="8" id="KW-1185">Reference proteome</keyword>
<keyword evidence="4 5" id="KW-0472">Membrane</keyword>
<name>A0ABU7R4X3_9FLAO</name>
<sequence>MLSIYQKKVGNLTEWLVVLLCFAYPISAVLSFFLGVNSTIFNIGYRGIAMLLAIYIIFKSIKLPVGKQNLYILPVIVFFVFYFFRLLYDISITNVESDQKPFQIFSFFIGNIILSIFAISRGIVYCDFGRMVKRSFYTLMVVNLLILFTFLFQNDFSLSPEVLLARAEVKGLEENSSLVNSISYGLYGGYLLIICMSMVVFMPNEYTKKFKLWIYGFLVLGLVNLILGSSRGPFIFTIMDCLLLCCIYLYAEKRAGRYVRFLVVMVTMFFFGGYILSYLSSNNVELGLFDRIGRLGEQVQSGEKESRNYLYDQALEMFYDSPVVGSQYVLIPEGGYPHNMFLEVLMSLGFLGLIMYLGILFSYQKKIRAFKSYPPQFLAFVFLSFLSFGLTMTTGNIYQNVDFWNLLGVTLLFPVLKKEYK</sequence>
<dbReference type="InterPro" id="IPR007016">
    <property type="entry name" value="O-antigen_ligase-rel_domated"/>
</dbReference>
<accession>A0ABU7R4X3</accession>
<protein>
    <submittedName>
        <fullName evidence="7">O-antigen ligase family protein</fullName>
    </submittedName>
</protein>
<feature type="transmembrane region" description="Helical" evidence="5">
    <location>
        <begin position="258"/>
        <end position="279"/>
    </location>
</feature>
<feature type="transmembrane region" description="Helical" evidence="5">
    <location>
        <begin position="212"/>
        <end position="228"/>
    </location>
</feature>
<feature type="transmembrane region" description="Helical" evidence="5">
    <location>
        <begin position="12"/>
        <end position="34"/>
    </location>
</feature>
<gene>
    <name evidence="7" type="ORF">V2E39_20720</name>
</gene>
<proteinExistence type="predicted"/>
<feature type="transmembrane region" description="Helical" evidence="5">
    <location>
        <begin position="70"/>
        <end position="88"/>
    </location>
</feature>
<keyword evidence="7" id="KW-0436">Ligase</keyword>
<keyword evidence="3 5" id="KW-1133">Transmembrane helix</keyword>
<evidence type="ECO:0000259" key="6">
    <source>
        <dbReference type="Pfam" id="PF04932"/>
    </source>
</evidence>
<evidence type="ECO:0000256" key="5">
    <source>
        <dbReference type="SAM" id="Phobius"/>
    </source>
</evidence>
<reference evidence="7 8" key="1">
    <citation type="submission" date="2024-01" db="EMBL/GenBank/DDBJ databases">
        <title>Whole genome of Chryseobacterium arthrosphaerae NNCa 2741.</title>
        <authorList>
            <person name="Boriskina E.V."/>
            <person name="Gordinskaya N.A."/>
            <person name="Kropotov V.S."/>
            <person name="Alekseeva A.E."/>
            <person name="Makhova M.A."/>
            <person name="Kryazhev D.V."/>
            <person name="Shkurkina I.S."/>
        </authorList>
    </citation>
    <scope>NUCLEOTIDE SEQUENCE [LARGE SCALE GENOMIC DNA]</scope>
    <source>
        <strain evidence="7 8">NNCa 2741</strain>
    </source>
</reference>
<evidence type="ECO:0000256" key="3">
    <source>
        <dbReference type="ARBA" id="ARBA00022989"/>
    </source>
</evidence>
<dbReference type="GO" id="GO:0016874">
    <property type="term" value="F:ligase activity"/>
    <property type="evidence" value="ECO:0007669"/>
    <property type="project" value="UniProtKB-KW"/>
</dbReference>
<keyword evidence="2 5" id="KW-0812">Transmembrane</keyword>
<feature type="transmembrane region" description="Helical" evidence="5">
    <location>
        <begin position="234"/>
        <end position="251"/>
    </location>
</feature>
<feature type="transmembrane region" description="Helical" evidence="5">
    <location>
        <begin position="182"/>
        <end position="200"/>
    </location>
</feature>
<dbReference type="RefSeq" id="WP_083988485.1">
    <property type="nucleotide sequence ID" value="NZ_JAKYXH010000002.1"/>
</dbReference>
<dbReference type="Pfam" id="PF04932">
    <property type="entry name" value="Wzy_C"/>
    <property type="match status" value="1"/>
</dbReference>